<name>A0ABW5U755_9RHOB</name>
<dbReference type="InterPro" id="IPR013762">
    <property type="entry name" value="Integrase-like_cat_sf"/>
</dbReference>
<evidence type="ECO:0000313" key="3">
    <source>
        <dbReference type="EMBL" id="MFD2741135.1"/>
    </source>
</evidence>
<feature type="non-terminal residue" evidence="3">
    <location>
        <position position="1"/>
    </location>
</feature>
<feature type="domain" description="Tyr recombinase" evidence="2">
    <location>
        <begin position="42"/>
        <end position="105"/>
    </location>
</feature>
<keyword evidence="4" id="KW-1185">Reference proteome</keyword>
<gene>
    <name evidence="3" type="ORF">ACFSUD_16265</name>
</gene>
<dbReference type="Proteomes" id="UP001597474">
    <property type="component" value="Unassembled WGS sequence"/>
</dbReference>
<reference evidence="4" key="1">
    <citation type="journal article" date="2019" name="Int. J. Syst. Evol. Microbiol.">
        <title>The Global Catalogue of Microorganisms (GCM) 10K type strain sequencing project: providing services to taxonomists for standard genome sequencing and annotation.</title>
        <authorList>
            <consortium name="The Broad Institute Genomics Platform"/>
            <consortium name="The Broad Institute Genome Sequencing Center for Infectious Disease"/>
            <person name="Wu L."/>
            <person name="Ma J."/>
        </authorList>
    </citation>
    <scope>NUCLEOTIDE SEQUENCE [LARGE SCALE GENOMIC DNA]</scope>
    <source>
        <strain evidence="4">TISTR 2562</strain>
    </source>
</reference>
<evidence type="ECO:0000259" key="2">
    <source>
        <dbReference type="Pfam" id="PF00589"/>
    </source>
</evidence>
<accession>A0ABW5U755</accession>
<dbReference type="Pfam" id="PF00589">
    <property type="entry name" value="Phage_integrase"/>
    <property type="match status" value="1"/>
</dbReference>
<protein>
    <submittedName>
        <fullName evidence="3">Tyrosine-type recombinase/integrase</fullName>
    </submittedName>
</protein>
<dbReference type="EMBL" id="JBHUMP010000018">
    <property type="protein sequence ID" value="MFD2741135.1"/>
    <property type="molecule type" value="Genomic_DNA"/>
</dbReference>
<dbReference type="RefSeq" id="WP_386375562.1">
    <property type="nucleotide sequence ID" value="NZ_JBHUMP010000018.1"/>
</dbReference>
<keyword evidence="1" id="KW-0233">DNA recombination</keyword>
<evidence type="ECO:0000256" key="1">
    <source>
        <dbReference type="ARBA" id="ARBA00023172"/>
    </source>
</evidence>
<comment type="caution">
    <text evidence="3">The sequence shown here is derived from an EMBL/GenBank/DDBJ whole genome shotgun (WGS) entry which is preliminary data.</text>
</comment>
<dbReference type="InterPro" id="IPR011010">
    <property type="entry name" value="DNA_brk_join_enz"/>
</dbReference>
<dbReference type="InterPro" id="IPR002104">
    <property type="entry name" value="Integrase_catalytic"/>
</dbReference>
<dbReference type="Gene3D" id="1.10.443.10">
    <property type="entry name" value="Intergrase catalytic core"/>
    <property type="match status" value="1"/>
</dbReference>
<dbReference type="SUPFAM" id="SSF56349">
    <property type="entry name" value="DNA breaking-rejoining enzymes"/>
    <property type="match status" value="1"/>
</dbReference>
<proteinExistence type="predicted"/>
<evidence type="ECO:0000313" key="4">
    <source>
        <dbReference type="Proteomes" id="UP001597474"/>
    </source>
</evidence>
<organism evidence="3 4">
    <name type="scientific">Sulfitobacter aestuarii</name>
    <dbReference type="NCBI Taxonomy" id="2161676"/>
    <lineage>
        <taxon>Bacteria</taxon>
        <taxon>Pseudomonadati</taxon>
        <taxon>Pseudomonadota</taxon>
        <taxon>Alphaproteobacteria</taxon>
        <taxon>Rhodobacterales</taxon>
        <taxon>Roseobacteraceae</taxon>
        <taxon>Sulfitobacter</taxon>
    </lineage>
</organism>
<sequence>DATLERRMPRERPPSQSAHTAIMGSKGYAGHPNADTLNVRYQRIIRSLGIISPRTGRDLRATPNRARHTVGTQMAMQGAPAAAIAAWLEHQSELSCEAYVTVATQHFQLMSSLLDGHLTHLAGRFLGEIISQDAVDEVDLTGIIFDVEDEGAPSLGACAEGGCVAVESLDAPYACFTCPNFNLSSSADLRPLLVRLKERHQLAAGRGDSMMLRQIEGTVAAVRAAHEAQETHRG</sequence>